<dbReference type="CDD" id="cd03794">
    <property type="entry name" value="GT4_WbuB-like"/>
    <property type="match status" value="1"/>
</dbReference>
<dbReference type="Pfam" id="PF13692">
    <property type="entry name" value="Glyco_trans_1_4"/>
    <property type="match status" value="1"/>
</dbReference>
<dbReference type="Gene3D" id="3.40.50.2000">
    <property type="entry name" value="Glycogen Phosphorylase B"/>
    <property type="match status" value="2"/>
</dbReference>
<accession>A0A0F9VQ46</accession>
<dbReference type="AlphaFoldDB" id="A0A0F9VQ46"/>
<evidence type="ECO:0000313" key="1">
    <source>
        <dbReference type="EMBL" id="KKN75586.1"/>
    </source>
</evidence>
<evidence type="ECO:0008006" key="2">
    <source>
        <dbReference type="Google" id="ProtNLM"/>
    </source>
</evidence>
<gene>
    <name evidence="1" type="ORF">LCGC14_0379390</name>
</gene>
<dbReference type="PANTHER" id="PTHR45947">
    <property type="entry name" value="SULFOQUINOVOSYL TRANSFERASE SQD2"/>
    <property type="match status" value="1"/>
</dbReference>
<dbReference type="GO" id="GO:0016758">
    <property type="term" value="F:hexosyltransferase activity"/>
    <property type="evidence" value="ECO:0007669"/>
    <property type="project" value="TreeGrafter"/>
</dbReference>
<sequence length="409" mass="46133">MTDVKKYGSSSLRIAIVTESYAPLNTSAAVQLAELSVALRNQGHVPVVIVPTDPSPNTPAVQRVQIEGTTVFRLAMPFSKKQGYARRLAYETLMPFCMIRHWRKAIANTENLDGVVWYSPSIFHGIFTHYLKRRHKIRGYLILRDIFPDWAVDLGIMKQYNPAYWFFKAVEHIQYRTADVIGVQTPGNLPHIQKWARSGGRRVEVLHNWYKPKDTTHCSIDIRNSSLSERKIFIYAGNIGIAQNMKLFVELANRMQHRKDLGFVFVGRGTHFANIAAAAQNLDNVLCFDEINSDEIPGLYRQCHYGIVSLHPHHMTHNIPGKFISYMGHGLPVLAAVNQGNDLIDLITQYGVGLATDTTSVTKLEAMATELANSKETPLEWARRCTMLSQSLFRPNAAAEQIVSTFVQP</sequence>
<name>A0A0F9VQ46_9ZZZZ</name>
<comment type="caution">
    <text evidence="1">The sequence shown here is derived from an EMBL/GenBank/DDBJ whole genome shotgun (WGS) entry which is preliminary data.</text>
</comment>
<protein>
    <recommendedName>
        <fullName evidence="2">Glycosyltransferase subfamily 4-like N-terminal domain-containing protein</fullName>
    </recommendedName>
</protein>
<dbReference type="PANTHER" id="PTHR45947:SF3">
    <property type="entry name" value="SULFOQUINOVOSYL TRANSFERASE SQD2"/>
    <property type="match status" value="1"/>
</dbReference>
<dbReference type="InterPro" id="IPR050194">
    <property type="entry name" value="Glycosyltransferase_grp1"/>
</dbReference>
<dbReference type="SUPFAM" id="SSF53756">
    <property type="entry name" value="UDP-Glycosyltransferase/glycogen phosphorylase"/>
    <property type="match status" value="1"/>
</dbReference>
<dbReference type="EMBL" id="LAZR01000307">
    <property type="protein sequence ID" value="KKN75586.1"/>
    <property type="molecule type" value="Genomic_DNA"/>
</dbReference>
<proteinExistence type="predicted"/>
<reference evidence="1" key="1">
    <citation type="journal article" date="2015" name="Nature">
        <title>Complex archaea that bridge the gap between prokaryotes and eukaryotes.</title>
        <authorList>
            <person name="Spang A."/>
            <person name="Saw J.H."/>
            <person name="Jorgensen S.L."/>
            <person name="Zaremba-Niedzwiedzka K."/>
            <person name="Martijn J."/>
            <person name="Lind A.E."/>
            <person name="van Eijk R."/>
            <person name="Schleper C."/>
            <person name="Guy L."/>
            <person name="Ettema T.J."/>
        </authorList>
    </citation>
    <scope>NUCLEOTIDE SEQUENCE</scope>
</reference>
<organism evidence="1">
    <name type="scientific">marine sediment metagenome</name>
    <dbReference type="NCBI Taxonomy" id="412755"/>
    <lineage>
        <taxon>unclassified sequences</taxon>
        <taxon>metagenomes</taxon>
        <taxon>ecological metagenomes</taxon>
    </lineage>
</organism>